<dbReference type="PROSITE" id="PS51257">
    <property type="entry name" value="PROKAR_LIPOPROTEIN"/>
    <property type="match status" value="1"/>
</dbReference>
<protein>
    <submittedName>
        <fullName evidence="4">LysM repeat protein</fullName>
    </submittedName>
</protein>
<evidence type="ECO:0000259" key="3">
    <source>
        <dbReference type="PROSITE" id="PS51782"/>
    </source>
</evidence>
<dbReference type="SMART" id="SM00257">
    <property type="entry name" value="LysM"/>
    <property type="match status" value="1"/>
</dbReference>
<feature type="signal peptide" evidence="2">
    <location>
        <begin position="1"/>
        <end position="24"/>
    </location>
</feature>
<feature type="region of interest" description="Disordered" evidence="1">
    <location>
        <begin position="25"/>
        <end position="121"/>
    </location>
</feature>
<keyword evidence="5" id="KW-1185">Reference proteome</keyword>
<accession>A0A7W7YJS9</accession>
<dbReference type="Gene3D" id="3.10.350.10">
    <property type="entry name" value="LysM domain"/>
    <property type="match status" value="1"/>
</dbReference>
<reference evidence="4 5" key="1">
    <citation type="submission" date="2020-08" db="EMBL/GenBank/DDBJ databases">
        <title>Genomic Encyclopedia of Type Strains, Phase IV (KMG-IV): sequencing the most valuable type-strain genomes for metagenomic binning, comparative biology and taxonomic classification.</title>
        <authorList>
            <person name="Goeker M."/>
        </authorList>
    </citation>
    <scope>NUCLEOTIDE SEQUENCE [LARGE SCALE GENOMIC DNA]</scope>
    <source>
        <strain evidence="4 5">DSM 12251</strain>
    </source>
</reference>
<dbReference type="PROSITE" id="PS51782">
    <property type="entry name" value="LYSM"/>
    <property type="match status" value="1"/>
</dbReference>
<feature type="compositionally biased region" description="Low complexity" evidence="1">
    <location>
        <begin position="41"/>
        <end position="66"/>
    </location>
</feature>
<dbReference type="InterPro" id="IPR036779">
    <property type="entry name" value="LysM_dom_sf"/>
</dbReference>
<sequence>MMFTAIRLLPILAIGSLLTSCQNGQNPFSQQSGSTDPYVSNYGNDGGYNPYPGSSGSTTGGYTSPPTYTPPPAPVEADPYAFNAPTSAPKTSSTPKKTASSSKSKSSTAKKSTAKKSSGSYKVAKGDTLYGIAKKRGTTVAKIKAANGMSSDLIRPGQSLKIP</sequence>
<name>A0A7W7YJS9_9BACT</name>
<feature type="domain" description="LysM" evidence="3">
    <location>
        <begin position="119"/>
        <end position="162"/>
    </location>
</feature>
<evidence type="ECO:0000313" key="5">
    <source>
        <dbReference type="Proteomes" id="UP000534294"/>
    </source>
</evidence>
<dbReference type="PANTHER" id="PTHR33734">
    <property type="entry name" value="LYSM DOMAIN-CONTAINING GPI-ANCHORED PROTEIN 2"/>
    <property type="match status" value="1"/>
</dbReference>
<dbReference type="AlphaFoldDB" id="A0A7W7YJS9"/>
<keyword evidence="2" id="KW-0732">Signal</keyword>
<feature type="chain" id="PRO_5030594380" evidence="2">
    <location>
        <begin position="25"/>
        <end position="163"/>
    </location>
</feature>
<evidence type="ECO:0000313" key="4">
    <source>
        <dbReference type="EMBL" id="MBB5037525.1"/>
    </source>
</evidence>
<dbReference type="Pfam" id="PF01476">
    <property type="entry name" value="LysM"/>
    <property type="match status" value="1"/>
</dbReference>
<feature type="compositionally biased region" description="Low complexity" evidence="1">
    <location>
        <begin position="84"/>
        <end position="118"/>
    </location>
</feature>
<dbReference type="Proteomes" id="UP000534294">
    <property type="component" value="Unassembled WGS sequence"/>
</dbReference>
<dbReference type="SUPFAM" id="SSF54106">
    <property type="entry name" value="LysM domain"/>
    <property type="match status" value="1"/>
</dbReference>
<organism evidence="4 5">
    <name type="scientific">Prosthecobacter dejongeii</name>
    <dbReference type="NCBI Taxonomy" id="48465"/>
    <lineage>
        <taxon>Bacteria</taxon>
        <taxon>Pseudomonadati</taxon>
        <taxon>Verrucomicrobiota</taxon>
        <taxon>Verrucomicrobiia</taxon>
        <taxon>Verrucomicrobiales</taxon>
        <taxon>Verrucomicrobiaceae</taxon>
        <taxon>Prosthecobacter</taxon>
    </lineage>
</organism>
<dbReference type="PANTHER" id="PTHR33734:SF22">
    <property type="entry name" value="MEMBRANE-BOUND LYTIC MUREIN TRANSGLYCOSYLASE D"/>
    <property type="match status" value="1"/>
</dbReference>
<gene>
    <name evidence="4" type="ORF">HNQ64_001774</name>
</gene>
<evidence type="ECO:0000256" key="1">
    <source>
        <dbReference type="SAM" id="MobiDB-lite"/>
    </source>
</evidence>
<dbReference type="EMBL" id="JACHIF010000003">
    <property type="protein sequence ID" value="MBB5037525.1"/>
    <property type="molecule type" value="Genomic_DNA"/>
</dbReference>
<evidence type="ECO:0000256" key="2">
    <source>
        <dbReference type="SAM" id="SignalP"/>
    </source>
</evidence>
<feature type="compositionally biased region" description="Polar residues" evidence="1">
    <location>
        <begin position="25"/>
        <end position="38"/>
    </location>
</feature>
<comment type="caution">
    <text evidence="4">The sequence shown here is derived from an EMBL/GenBank/DDBJ whole genome shotgun (WGS) entry which is preliminary data.</text>
</comment>
<dbReference type="RefSeq" id="WP_184207514.1">
    <property type="nucleotide sequence ID" value="NZ_JACHIF010000003.1"/>
</dbReference>
<dbReference type="CDD" id="cd00118">
    <property type="entry name" value="LysM"/>
    <property type="match status" value="1"/>
</dbReference>
<dbReference type="InterPro" id="IPR018392">
    <property type="entry name" value="LysM"/>
</dbReference>
<proteinExistence type="predicted"/>